<keyword evidence="7" id="KW-1185">Reference proteome</keyword>
<name>A0AA88LHB6_ARTSF</name>
<dbReference type="Proteomes" id="UP001187531">
    <property type="component" value="Unassembled WGS sequence"/>
</dbReference>
<proteinExistence type="predicted"/>
<feature type="region of interest" description="Disordered" evidence="4">
    <location>
        <begin position="77"/>
        <end position="132"/>
    </location>
</feature>
<dbReference type="GO" id="GO:0003677">
    <property type="term" value="F:DNA binding"/>
    <property type="evidence" value="ECO:0007669"/>
    <property type="project" value="InterPro"/>
</dbReference>
<dbReference type="AlphaFoldDB" id="A0AA88LHB6"/>
<keyword evidence="2" id="KW-0863">Zinc-finger</keyword>
<dbReference type="SUPFAM" id="SSF109993">
    <property type="entry name" value="VPS9 domain"/>
    <property type="match status" value="1"/>
</dbReference>
<dbReference type="SMART" id="SM00259">
    <property type="entry name" value="ZnF_A20"/>
    <property type="match status" value="1"/>
</dbReference>
<dbReference type="Pfam" id="PF18151">
    <property type="entry name" value="DUF5601"/>
    <property type="match status" value="1"/>
</dbReference>
<evidence type="ECO:0000256" key="4">
    <source>
        <dbReference type="SAM" id="MobiDB-lite"/>
    </source>
</evidence>
<dbReference type="Gene3D" id="1.20.1050.80">
    <property type="entry name" value="VPS9 domain"/>
    <property type="match status" value="1"/>
</dbReference>
<keyword evidence="3" id="KW-0862">Zinc</keyword>
<dbReference type="Gene3D" id="1.10.246.120">
    <property type="match status" value="1"/>
</dbReference>
<dbReference type="SUPFAM" id="SSF57716">
    <property type="entry name" value="Glucocorticoid receptor-like (DNA-binding domain)"/>
    <property type="match status" value="1"/>
</dbReference>
<dbReference type="InterPro" id="IPR041545">
    <property type="entry name" value="DUF5601"/>
</dbReference>
<dbReference type="GO" id="GO:0008270">
    <property type="term" value="F:zinc ion binding"/>
    <property type="evidence" value="ECO:0007669"/>
    <property type="project" value="UniProtKB-KW"/>
</dbReference>
<dbReference type="GO" id="GO:0030139">
    <property type="term" value="C:endocytic vesicle"/>
    <property type="evidence" value="ECO:0007669"/>
    <property type="project" value="TreeGrafter"/>
</dbReference>
<dbReference type="InterPro" id="IPR003123">
    <property type="entry name" value="VPS9"/>
</dbReference>
<dbReference type="GO" id="GO:0016192">
    <property type="term" value="P:vesicle-mediated transport"/>
    <property type="evidence" value="ECO:0007669"/>
    <property type="project" value="InterPro"/>
</dbReference>
<dbReference type="PANTHER" id="PTHR23101:SF122">
    <property type="entry name" value="RABAPTIN-5-ASSOCIATED EXCHANGE FACTOR FOR RAB5"/>
    <property type="match status" value="1"/>
</dbReference>
<dbReference type="InterPro" id="IPR002653">
    <property type="entry name" value="Znf_A20"/>
</dbReference>
<accession>A0AA88LHB6</accession>
<dbReference type="PROSITE" id="PS51205">
    <property type="entry name" value="VPS9"/>
    <property type="match status" value="1"/>
</dbReference>
<dbReference type="EMBL" id="JAVRJZ010000006">
    <property type="protein sequence ID" value="KAK2721695.1"/>
    <property type="molecule type" value="Genomic_DNA"/>
</dbReference>
<dbReference type="Pfam" id="PF01754">
    <property type="entry name" value="zf-A20"/>
    <property type="match status" value="1"/>
</dbReference>
<keyword evidence="1" id="KW-0479">Metal-binding</keyword>
<reference evidence="6" key="1">
    <citation type="submission" date="2023-07" db="EMBL/GenBank/DDBJ databases">
        <title>Chromosome-level genome assembly of Artemia franciscana.</title>
        <authorList>
            <person name="Jo E."/>
        </authorList>
    </citation>
    <scope>NUCLEOTIDE SEQUENCE</scope>
    <source>
        <tissue evidence="6">Whole body</tissue>
    </source>
</reference>
<dbReference type="GO" id="GO:0005829">
    <property type="term" value="C:cytosol"/>
    <property type="evidence" value="ECO:0007669"/>
    <property type="project" value="TreeGrafter"/>
</dbReference>
<dbReference type="InterPro" id="IPR037191">
    <property type="entry name" value="VPS9_dom_sf"/>
</dbReference>
<dbReference type="GO" id="GO:0031267">
    <property type="term" value="F:small GTPase binding"/>
    <property type="evidence" value="ECO:0007669"/>
    <property type="project" value="TreeGrafter"/>
</dbReference>
<evidence type="ECO:0000256" key="1">
    <source>
        <dbReference type="ARBA" id="ARBA00022723"/>
    </source>
</evidence>
<evidence type="ECO:0000256" key="3">
    <source>
        <dbReference type="ARBA" id="ARBA00022833"/>
    </source>
</evidence>
<dbReference type="PANTHER" id="PTHR23101">
    <property type="entry name" value="RAB GDP/GTP EXCHANGE FACTOR"/>
    <property type="match status" value="1"/>
</dbReference>
<evidence type="ECO:0000256" key="2">
    <source>
        <dbReference type="ARBA" id="ARBA00022771"/>
    </source>
</evidence>
<evidence type="ECO:0000313" key="7">
    <source>
        <dbReference type="Proteomes" id="UP001187531"/>
    </source>
</evidence>
<dbReference type="GO" id="GO:0005085">
    <property type="term" value="F:guanyl-nucleotide exchange factor activity"/>
    <property type="evidence" value="ECO:0007669"/>
    <property type="project" value="InterPro"/>
</dbReference>
<protein>
    <recommendedName>
        <fullName evidence="5">VPS9 domain-containing protein</fullName>
    </recommendedName>
</protein>
<dbReference type="InterPro" id="IPR045046">
    <property type="entry name" value="Vps9-like"/>
</dbReference>
<evidence type="ECO:0000313" key="6">
    <source>
        <dbReference type="EMBL" id="KAK2721695.1"/>
    </source>
</evidence>
<comment type="caution">
    <text evidence="6">The sequence shown here is derived from an EMBL/GenBank/DDBJ whole genome shotgun (WGS) entry which is preliminary data.</text>
</comment>
<feature type="compositionally biased region" description="Basic and acidic residues" evidence="4">
    <location>
        <begin position="123"/>
        <end position="132"/>
    </location>
</feature>
<evidence type="ECO:0000259" key="5">
    <source>
        <dbReference type="PROSITE" id="PS51205"/>
    </source>
</evidence>
<organism evidence="6 7">
    <name type="scientific">Artemia franciscana</name>
    <name type="common">Brine shrimp</name>
    <name type="synonym">Artemia sanfranciscana</name>
    <dbReference type="NCBI Taxonomy" id="6661"/>
    <lineage>
        <taxon>Eukaryota</taxon>
        <taxon>Metazoa</taxon>
        <taxon>Ecdysozoa</taxon>
        <taxon>Arthropoda</taxon>
        <taxon>Crustacea</taxon>
        <taxon>Branchiopoda</taxon>
        <taxon>Anostraca</taxon>
        <taxon>Artemiidae</taxon>
        <taxon>Artemia</taxon>
    </lineage>
</organism>
<feature type="compositionally biased region" description="Polar residues" evidence="4">
    <location>
        <begin position="85"/>
        <end position="94"/>
    </location>
</feature>
<sequence>MSFVKVRSKNRHSRRSEAPARFYVSEVDLLCKNSYGFYGNSEWRGYCSKCKEAGNIGKARAKPLDFLEKTKSKVSRSVSDIGESMKTTLQSAESSLPRIDERRKLASPSFGKSSATKLLRKSPSKDRSLSPESRRVVEVISASLKTHGSHIESEVFSFLKQAFRKIEQSLNDEQTHNEDLSNIFKDIYQSFKDKLEHNFNHFSSDDVESLADKVEQYLCTRLYRKLTYNGFSVEEDKDLSLQKKTRQMNWITPEMIDCVVNEKLDSVQKLMVQAISNLTEIDSKRIPQDKLELIVDTCKLSF</sequence>
<feature type="domain" description="VPS9" evidence="5">
    <location>
        <begin position="235"/>
        <end position="302"/>
    </location>
</feature>
<dbReference type="Gene3D" id="1.20.5.4770">
    <property type="match status" value="1"/>
</dbReference>
<gene>
    <name evidence="6" type="ORF">QYM36_003863</name>
</gene>